<keyword evidence="2" id="KW-1133">Transmembrane helix</keyword>
<comment type="caution">
    <text evidence="3">The sequence shown here is derived from an EMBL/GenBank/DDBJ whole genome shotgun (WGS) entry which is preliminary data.</text>
</comment>
<gene>
    <name evidence="3" type="ORF">EVB02_00595</name>
</gene>
<dbReference type="AlphaFoldDB" id="A0A520LNZ0"/>
<sequence>MARKRRNIAFSLSFLDIMACGFGAVTLLFLILRHNTSEIIIPDQKLSNEAELLEQDIREAEQLKTEILNSLENIKKELVITQGMSKRIITELEEKEKSIQEDPKNLDKLRLQVKKLEEETANIEEVEFGDKVREFVGDGNRQYLTGLTLGGERVLILIDGSASMLADTVVNAVRRRNMADDLKVASPKWQWTLRTMEWLLAQLPPSSRFQVYTFSETANVVLSDSDREWLDAADSLSIERVVEAAKAYIPSGGTSLVSGINIVSEFEMRPDNIFILTDGLPTMSKSKPRNYMVSGGQRKQYFSEAISQLLPGIPVNTILFPMEGDPEAAALFWQLALDTNGAFIAPSKDWP</sequence>
<feature type="transmembrane region" description="Helical" evidence="2">
    <location>
        <begin position="12"/>
        <end position="32"/>
    </location>
</feature>
<feature type="coiled-coil region" evidence="1">
    <location>
        <begin position="43"/>
        <end position="126"/>
    </location>
</feature>
<reference evidence="3 4" key="1">
    <citation type="submission" date="2019-02" db="EMBL/GenBank/DDBJ databases">
        <title>Prokaryotic population dynamics and viral predation in marine succession experiment using metagenomics: the confinement effect.</title>
        <authorList>
            <person name="Haro-Moreno J.M."/>
            <person name="Rodriguez-Valera F."/>
            <person name="Lopez-Perez M."/>
        </authorList>
    </citation>
    <scope>NUCLEOTIDE SEQUENCE [LARGE SCALE GENOMIC DNA]</scope>
    <source>
        <strain evidence="3">MED-G169</strain>
    </source>
</reference>
<keyword evidence="1" id="KW-0175">Coiled coil</keyword>
<dbReference type="InterPro" id="IPR036465">
    <property type="entry name" value="vWFA_dom_sf"/>
</dbReference>
<accession>A0A520LNZ0</accession>
<proteinExistence type="predicted"/>
<keyword evidence="2" id="KW-0812">Transmembrane</keyword>
<evidence type="ECO:0000313" key="3">
    <source>
        <dbReference type="EMBL" id="RZO08435.1"/>
    </source>
</evidence>
<name>A0A520LNZ0_9GAMM</name>
<evidence type="ECO:0000256" key="1">
    <source>
        <dbReference type="SAM" id="Coils"/>
    </source>
</evidence>
<evidence type="ECO:0000313" key="4">
    <source>
        <dbReference type="Proteomes" id="UP000318148"/>
    </source>
</evidence>
<organism evidence="3 4">
    <name type="scientific">SAR92 clade bacterium</name>
    <dbReference type="NCBI Taxonomy" id="2315479"/>
    <lineage>
        <taxon>Bacteria</taxon>
        <taxon>Pseudomonadati</taxon>
        <taxon>Pseudomonadota</taxon>
        <taxon>Gammaproteobacteria</taxon>
        <taxon>Cellvibrionales</taxon>
        <taxon>Porticoccaceae</taxon>
        <taxon>SAR92 clade</taxon>
    </lineage>
</organism>
<evidence type="ECO:0000256" key="2">
    <source>
        <dbReference type="SAM" id="Phobius"/>
    </source>
</evidence>
<dbReference type="CDD" id="cd00198">
    <property type="entry name" value="vWFA"/>
    <property type="match status" value="1"/>
</dbReference>
<dbReference type="EMBL" id="SHBO01000004">
    <property type="protein sequence ID" value="RZO08435.1"/>
    <property type="molecule type" value="Genomic_DNA"/>
</dbReference>
<dbReference type="SUPFAM" id="SSF53300">
    <property type="entry name" value="vWA-like"/>
    <property type="match status" value="1"/>
</dbReference>
<protein>
    <submittedName>
        <fullName evidence="3">VWA domain-containing protein</fullName>
    </submittedName>
</protein>
<dbReference type="Gene3D" id="3.40.50.410">
    <property type="entry name" value="von Willebrand factor, type A domain"/>
    <property type="match status" value="1"/>
</dbReference>
<keyword evidence="2" id="KW-0472">Membrane</keyword>
<dbReference type="Proteomes" id="UP000318148">
    <property type="component" value="Unassembled WGS sequence"/>
</dbReference>